<dbReference type="RefSeq" id="WP_277730923.1">
    <property type="nucleotide sequence ID" value="NZ_CP120733.1"/>
</dbReference>
<gene>
    <name evidence="1" type="ORF">P4S50_11465</name>
</gene>
<dbReference type="EMBL" id="CP120733">
    <property type="protein sequence ID" value="WFD09004.1"/>
    <property type="molecule type" value="Genomic_DNA"/>
</dbReference>
<accession>A0ABY8EBP3</accession>
<name>A0ABY8EBP3_9FIRM</name>
<evidence type="ECO:0000313" key="2">
    <source>
        <dbReference type="Proteomes" id="UP001222800"/>
    </source>
</evidence>
<evidence type="ECO:0000313" key="1">
    <source>
        <dbReference type="EMBL" id="WFD09004.1"/>
    </source>
</evidence>
<dbReference type="Proteomes" id="UP001222800">
    <property type="component" value="Chromosome"/>
</dbReference>
<protein>
    <submittedName>
        <fullName evidence="1">YkuS family protein</fullName>
    </submittedName>
</protein>
<reference evidence="1 2" key="1">
    <citation type="submission" date="2023-03" db="EMBL/GenBank/DDBJ databases">
        <title>Complete genome sequence of Tepidibacter sp. SWIR-1, isolated from a deep-sea hydrothermal vent.</title>
        <authorList>
            <person name="Li X."/>
        </authorList>
    </citation>
    <scope>NUCLEOTIDE SEQUENCE [LARGE SCALE GENOMIC DNA]</scope>
    <source>
        <strain evidence="1 2">SWIR-1</strain>
    </source>
</reference>
<proteinExistence type="predicted"/>
<sequence>MKNIALERTMSFVKNDLKREGYQIDVIDSNEKNNPNYLNNFDALLVSGSKINFIGIETSSTKIPVIKASGKSIEDIKVELNKIFH</sequence>
<organism evidence="1 2">
    <name type="scientific">Tepidibacter hydrothermalis</name>
    <dbReference type="NCBI Taxonomy" id="3036126"/>
    <lineage>
        <taxon>Bacteria</taxon>
        <taxon>Bacillati</taxon>
        <taxon>Bacillota</taxon>
        <taxon>Clostridia</taxon>
        <taxon>Peptostreptococcales</taxon>
        <taxon>Peptostreptococcaceae</taxon>
        <taxon>Tepidibacter</taxon>
    </lineage>
</organism>
<dbReference type="InterPro" id="IPR005370">
    <property type="entry name" value="UPF0180"/>
</dbReference>
<keyword evidence="2" id="KW-1185">Reference proteome</keyword>
<dbReference type="Pfam" id="PF03698">
    <property type="entry name" value="UPF0180"/>
    <property type="match status" value="1"/>
</dbReference>